<name>A0ACB9P0Q0_9MYRT</name>
<organism evidence="1 2">
    <name type="scientific">Melastoma candidum</name>
    <dbReference type="NCBI Taxonomy" id="119954"/>
    <lineage>
        <taxon>Eukaryota</taxon>
        <taxon>Viridiplantae</taxon>
        <taxon>Streptophyta</taxon>
        <taxon>Embryophyta</taxon>
        <taxon>Tracheophyta</taxon>
        <taxon>Spermatophyta</taxon>
        <taxon>Magnoliopsida</taxon>
        <taxon>eudicotyledons</taxon>
        <taxon>Gunneridae</taxon>
        <taxon>Pentapetalae</taxon>
        <taxon>rosids</taxon>
        <taxon>malvids</taxon>
        <taxon>Myrtales</taxon>
        <taxon>Melastomataceae</taxon>
        <taxon>Melastomatoideae</taxon>
        <taxon>Melastomateae</taxon>
        <taxon>Melastoma</taxon>
    </lineage>
</organism>
<gene>
    <name evidence="1" type="ORF">MLD38_026784</name>
</gene>
<accession>A0ACB9P0Q0</accession>
<proteinExistence type="predicted"/>
<protein>
    <submittedName>
        <fullName evidence="1">Uncharacterized protein</fullName>
    </submittedName>
</protein>
<sequence length="172" mass="17949">MSVEGALRLLGATDTASFDEILRAKNSIIASCKDDKDAVAQVESAYYMLLMQSLTQRQAGKVASSSVLYADVKPVGTSSVGSMAQLLQAGAKNTPVTIESPSTSDLGLQAGVYRALIVLTYINGASTPSLAPYAAADVPGLILAGSFGAFLYFLTKKNVKLCKATILTFGGW</sequence>
<evidence type="ECO:0000313" key="2">
    <source>
        <dbReference type="Proteomes" id="UP001057402"/>
    </source>
</evidence>
<comment type="caution">
    <text evidence="1">The sequence shown here is derived from an EMBL/GenBank/DDBJ whole genome shotgun (WGS) entry which is preliminary data.</text>
</comment>
<evidence type="ECO:0000313" key="1">
    <source>
        <dbReference type="EMBL" id="KAI4342127.1"/>
    </source>
</evidence>
<dbReference type="EMBL" id="CM042886">
    <property type="protein sequence ID" value="KAI4342127.1"/>
    <property type="molecule type" value="Genomic_DNA"/>
</dbReference>
<dbReference type="Proteomes" id="UP001057402">
    <property type="component" value="Chromosome 7"/>
</dbReference>
<reference evidence="2" key="1">
    <citation type="journal article" date="2023" name="Front. Plant Sci.">
        <title>Chromosomal-level genome assembly of Melastoma candidum provides insights into trichome evolution.</title>
        <authorList>
            <person name="Zhong Y."/>
            <person name="Wu W."/>
            <person name="Sun C."/>
            <person name="Zou P."/>
            <person name="Liu Y."/>
            <person name="Dai S."/>
            <person name="Zhou R."/>
        </authorList>
    </citation>
    <scope>NUCLEOTIDE SEQUENCE [LARGE SCALE GENOMIC DNA]</scope>
</reference>
<keyword evidence="2" id="KW-1185">Reference proteome</keyword>